<sequence>MVIETSERVIEDKGKVVASEHDPLVLMLQEQLLTQKAEQELLKEEVNNLTESQHQLIKTQEDMNS</sequence>
<organism evidence="1 2">
    <name type="scientific">Trifolium medium</name>
    <dbReference type="NCBI Taxonomy" id="97028"/>
    <lineage>
        <taxon>Eukaryota</taxon>
        <taxon>Viridiplantae</taxon>
        <taxon>Streptophyta</taxon>
        <taxon>Embryophyta</taxon>
        <taxon>Tracheophyta</taxon>
        <taxon>Spermatophyta</taxon>
        <taxon>Magnoliopsida</taxon>
        <taxon>eudicotyledons</taxon>
        <taxon>Gunneridae</taxon>
        <taxon>Pentapetalae</taxon>
        <taxon>rosids</taxon>
        <taxon>fabids</taxon>
        <taxon>Fabales</taxon>
        <taxon>Fabaceae</taxon>
        <taxon>Papilionoideae</taxon>
        <taxon>50 kb inversion clade</taxon>
        <taxon>NPAAA clade</taxon>
        <taxon>Hologalegina</taxon>
        <taxon>IRL clade</taxon>
        <taxon>Trifolieae</taxon>
        <taxon>Trifolium</taxon>
    </lineage>
</organism>
<name>A0A392SNT5_9FABA</name>
<evidence type="ECO:0000313" key="2">
    <source>
        <dbReference type="Proteomes" id="UP000265520"/>
    </source>
</evidence>
<accession>A0A392SNT5</accession>
<keyword evidence="2" id="KW-1185">Reference proteome</keyword>
<evidence type="ECO:0000313" key="1">
    <source>
        <dbReference type="EMBL" id="MCI50548.1"/>
    </source>
</evidence>
<protein>
    <submittedName>
        <fullName evidence="1">Uncharacterized protein</fullName>
    </submittedName>
</protein>
<comment type="caution">
    <text evidence="1">The sequence shown here is derived from an EMBL/GenBank/DDBJ whole genome shotgun (WGS) entry which is preliminary data.</text>
</comment>
<dbReference type="AlphaFoldDB" id="A0A392SNT5"/>
<proteinExistence type="predicted"/>
<dbReference type="EMBL" id="LXQA010418142">
    <property type="protein sequence ID" value="MCI50548.1"/>
    <property type="molecule type" value="Genomic_DNA"/>
</dbReference>
<dbReference type="Proteomes" id="UP000265520">
    <property type="component" value="Unassembled WGS sequence"/>
</dbReference>
<feature type="non-terminal residue" evidence="1">
    <location>
        <position position="65"/>
    </location>
</feature>
<reference evidence="1 2" key="1">
    <citation type="journal article" date="2018" name="Front. Plant Sci.">
        <title>Red Clover (Trifolium pratense) and Zigzag Clover (T. medium) - A Picture of Genomic Similarities and Differences.</title>
        <authorList>
            <person name="Dluhosova J."/>
            <person name="Istvanek J."/>
            <person name="Nedelnik J."/>
            <person name="Repkova J."/>
        </authorList>
    </citation>
    <scope>NUCLEOTIDE SEQUENCE [LARGE SCALE GENOMIC DNA]</scope>
    <source>
        <strain evidence="2">cv. 10/8</strain>
        <tissue evidence="1">Leaf</tissue>
    </source>
</reference>